<evidence type="ECO:0000256" key="2">
    <source>
        <dbReference type="ARBA" id="ARBA00022705"/>
    </source>
</evidence>
<organism evidence="6 7">
    <name type="scientific">Pseudo-nitzschia multistriata</name>
    <dbReference type="NCBI Taxonomy" id="183589"/>
    <lineage>
        <taxon>Eukaryota</taxon>
        <taxon>Sar</taxon>
        <taxon>Stramenopiles</taxon>
        <taxon>Ochrophyta</taxon>
        <taxon>Bacillariophyta</taxon>
        <taxon>Bacillariophyceae</taxon>
        <taxon>Bacillariophycidae</taxon>
        <taxon>Bacillariales</taxon>
        <taxon>Bacillariaceae</taxon>
        <taxon>Pseudo-nitzschia</taxon>
    </lineage>
</organism>
<dbReference type="Gene3D" id="3.60.21.50">
    <property type="match status" value="1"/>
</dbReference>
<dbReference type="PANTHER" id="PTHR10416">
    <property type="entry name" value="DNA POLYMERASE DELTA SUBUNIT 2"/>
    <property type="match status" value="1"/>
</dbReference>
<reference evidence="6 7" key="1">
    <citation type="submission" date="2019-01" db="EMBL/GenBank/DDBJ databases">
        <authorList>
            <person name="Ferrante I. M."/>
        </authorList>
    </citation>
    <scope>NUCLEOTIDE SEQUENCE [LARGE SCALE GENOMIC DNA]</scope>
    <source>
        <strain evidence="6 7">B856</strain>
    </source>
</reference>
<feature type="compositionally biased region" description="Low complexity" evidence="3">
    <location>
        <begin position="53"/>
        <end position="65"/>
    </location>
</feature>
<feature type="region of interest" description="Disordered" evidence="3">
    <location>
        <begin position="1"/>
        <end position="70"/>
    </location>
</feature>
<sequence>MTVASPSGRQDRNDRPVRSFASYTPRWQRFQTQAGSTAGKNPTGKENAPTGGSNKSSSSSSTVRSSEQKVVPYQRQYSHVYAHRLAALKDRCWRALNRLPEGGSGGVKSVDRIIELKEDQLSAVVGTIVVESASGADGEEHVYYNDNDGDDEDRRLHPDAICRSGDQLFLEDESGRVAIRFVDDHRSPTNAKPRKSRTRHGYQYCTGVVVGVRGTVDDRGMMHVRDVADPALDPPERVGPGSGGSPRLLLVSSLLCGDPGVSSMPRDLLVSYLQGHLCDPDAETVARVVLAGSGPGAADPAAGLRELDLWGLQVTRTAGVPLDILPSATDPTTRNWPQRPLHSSLLPHTLRVDHGKGADPMARTTPNPYEASIGNRLVLGTDGLNVRDLQKHVLSPPVGNTGGGNGTVDPPEAEPARGPEPLTELEALERTLRWGHVCPSAPSSAAIGMVPSGDPMAMGRKSKTPSLYFCGNCEEGFATKLMKHDEDGGGEATTRLVCVPKFSETGEAVLVDLNTLEVELLRFKADT</sequence>
<name>A0A448Z958_9STRA</name>
<feature type="domain" description="DNA polymerase alpha/delta/epsilon subunit B" evidence="4">
    <location>
        <begin position="318"/>
        <end position="477"/>
    </location>
</feature>
<dbReference type="Gene3D" id="2.40.50.430">
    <property type="match status" value="1"/>
</dbReference>
<feature type="region of interest" description="Disordered" evidence="3">
    <location>
        <begin position="394"/>
        <end position="418"/>
    </location>
</feature>
<evidence type="ECO:0000256" key="3">
    <source>
        <dbReference type="SAM" id="MobiDB-lite"/>
    </source>
</evidence>
<gene>
    <name evidence="6" type="ORF">PSNMU_V1.4_AUG-EV-PASAV3_0053590</name>
</gene>
<keyword evidence="7" id="KW-1185">Reference proteome</keyword>
<dbReference type="PANTHER" id="PTHR10416:SF0">
    <property type="entry name" value="DNA POLYMERASE DELTA SUBUNIT 2"/>
    <property type="match status" value="1"/>
</dbReference>
<evidence type="ECO:0000256" key="1">
    <source>
        <dbReference type="ARBA" id="ARBA00006035"/>
    </source>
</evidence>
<evidence type="ECO:0000313" key="6">
    <source>
        <dbReference type="EMBL" id="VEU38538.1"/>
    </source>
</evidence>
<dbReference type="AlphaFoldDB" id="A0A448Z958"/>
<dbReference type="InterPro" id="IPR024826">
    <property type="entry name" value="DNA_pol_delta/II_ssu"/>
</dbReference>
<evidence type="ECO:0008006" key="8">
    <source>
        <dbReference type="Google" id="ProtNLM"/>
    </source>
</evidence>
<dbReference type="OrthoDB" id="3763at2759"/>
<dbReference type="Proteomes" id="UP000291116">
    <property type="component" value="Unassembled WGS sequence"/>
</dbReference>
<dbReference type="EMBL" id="CAACVS010000172">
    <property type="protein sequence ID" value="VEU38538.1"/>
    <property type="molecule type" value="Genomic_DNA"/>
</dbReference>
<keyword evidence="2" id="KW-0235">DNA replication</keyword>
<dbReference type="InterPro" id="IPR040663">
    <property type="entry name" value="DNA_pol_D_N"/>
</dbReference>
<dbReference type="Pfam" id="PF18018">
    <property type="entry name" value="DNA_pol_D_N"/>
    <property type="match status" value="1"/>
</dbReference>
<accession>A0A448Z958</accession>
<feature type="compositionally biased region" description="Polar residues" evidence="3">
    <location>
        <begin position="29"/>
        <end position="40"/>
    </location>
</feature>
<dbReference type="GO" id="GO:0003677">
    <property type="term" value="F:DNA binding"/>
    <property type="evidence" value="ECO:0007669"/>
    <property type="project" value="InterPro"/>
</dbReference>
<dbReference type="GO" id="GO:0043625">
    <property type="term" value="C:delta DNA polymerase complex"/>
    <property type="evidence" value="ECO:0007669"/>
    <property type="project" value="TreeGrafter"/>
</dbReference>
<evidence type="ECO:0000259" key="5">
    <source>
        <dbReference type="Pfam" id="PF18018"/>
    </source>
</evidence>
<evidence type="ECO:0000259" key="4">
    <source>
        <dbReference type="Pfam" id="PF04042"/>
    </source>
</evidence>
<comment type="similarity">
    <text evidence="1">Belongs to the DNA polymerase delta/II small subunit family.</text>
</comment>
<dbReference type="Pfam" id="PF04042">
    <property type="entry name" value="DNA_pol_E_B"/>
    <property type="match status" value="1"/>
</dbReference>
<proteinExistence type="inferred from homology"/>
<dbReference type="GO" id="GO:0006271">
    <property type="term" value="P:DNA strand elongation involved in DNA replication"/>
    <property type="evidence" value="ECO:0007669"/>
    <property type="project" value="TreeGrafter"/>
</dbReference>
<dbReference type="InterPro" id="IPR007185">
    <property type="entry name" value="DNA_pol_a/d/e_bsu"/>
</dbReference>
<protein>
    <recommendedName>
        <fullName evidence="8">DNA polymerase alpha/delta/epsilon subunit B domain-containing protein</fullName>
    </recommendedName>
</protein>
<feature type="domain" description="DNA polymerase delta subunit OB-fold" evidence="5">
    <location>
        <begin position="76"/>
        <end position="227"/>
    </location>
</feature>
<evidence type="ECO:0000313" key="7">
    <source>
        <dbReference type="Proteomes" id="UP000291116"/>
    </source>
</evidence>